<feature type="transmembrane region" description="Helical" evidence="3">
    <location>
        <begin position="94"/>
        <end position="116"/>
    </location>
</feature>
<keyword evidence="6" id="KW-1185">Reference proteome</keyword>
<feature type="transmembrane region" description="Helical" evidence="3">
    <location>
        <begin position="128"/>
        <end position="147"/>
    </location>
</feature>
<reference evidence="5 6" key="1">
    <citation type="submission" date="2023-09" db="EMBL/GenBank/DDBJ databases">
        <title>Description of three actinobacteria isolated from air of manufacturing shop in a pharmaceutical factory.</title>
        <authorList>
            <person name="Zhang D.-F."/>
        </authorList>
    </citation>
    <scope>NUCLEOTIDE SEQUENCE [LARGE SCALE GENOMIC DNA]</scope>
    <source>
        <strain evidence="5 6">LY-0111</strain>
    </source>
</reference>
<feature type="region of interest" description="Disordered" evidence="2">
    <location>
        <begin position="536"/>
        <end position="597"/>
    </location>
</feature>
<dbReference type="EMBL" id="JAVKGR010000003">
    <property type="protein sequence ID" value="MDR8018877.1"/>
    <property type="molecule type" value="Genomic_DNA"/>
</dbReference>
<evidence type="ECO:0000256" key="1">
    <source>
        <dbReference type="ARBA" id="ARBA00006068"/>
    </source>
</evidence>
<gene>
    <name evidence="5" type="ORF">RIL96_04790</name>
</gene>
<comment type="caution">
    <text evidence="5">The sequence shown here is derived from an EMBL/GenBank/DDBJ whole genome shotgun (WGS) entry which is preliminary data.</text>
</comment>
<keyword evidence="3" id="KW-1133">Transmembrane helix</keyword>
<protein>
    <submittedName>
        <fullName evidence="5">LCP family protein</fullName>
    </submittedName>
</protein>
<keyword evidence="3" id="KW-0472">Membrane</keyword>
<evidence type="ECO:0000256" key="2">
    <source>
        <dbReference type="SAM" id="MobiDB-lite"/>
    </source>
</evidence>
<evidence type="ECO:0000256" key="3">
    <source>
        <dbReference type="SAM" id="Phobius"/>
    </source>
</evidence>
<feature type="domain" description="Cell envelope-related transcriptional attenuator" evidence="4">
    <location>
        <begin position="231"/>
        <end position="408"/>
    </location>
</feature>
<dbReference type="RefSeq" id="WP_310547863.1">
    <property type="nucleotide sequence ID" value="NZ_JAVKGR010000003.1"/>
</dbReference>
<feature type="transmembrane region" description="Helical" evidence="3">
    <location>
        <begin position="167"/>
        <end position="186"/>
    </location>
</feature>
<dbReference type="InterPro" id="IPR004474">
    <property type="entry name" value="LytR_CpsA_psr"/>
</dbReference>
<feature type="region of interest" description="Disordered" evidence="2">
    <location>
        <begin position="1"/>
        <end position="43"/>
    </location>
</feature>
<dbReference type="Gene3D" id="3.40.630.190">
    <property type="entry name" value="LCP protein"/>
    <property type="match status" value="1"/>
</dbReference>
<evidence type="ECO:0000259" key="4">
    <source>
        <dbReference type="Pfam" id="PF03816"/>
    </source>
</evidence>
<dbReference type="NCBIfam" id="TIGR00350">
    <property type="entry name" value="lytR_cpsA_psr"/>
    <property type="match status" value="1"/>
</dbReference>
<sequence>MTRPQYTRVPDLRPSGYREGADVDADGSQAAQSPTAQGQVAQGQVAGVREDVLLDPARGTQAQRRRRALVLLLLTLLVPGGAQIVAGSRRLGRIALAVTVGVWSTVLLLVVLMLGLRRLTLNLLANPFMLGLLSVVCVLVAVGWLLLWVDTMRLIRFHLLEGRWKPGLAIALAVLMVLSSGVFFYGGHIFNQSRDTLGGIFSAGPPIDAVDGRYNILVMGADAGEGREGLRPDSIHVMSVNADTGESLMISVPRNLQSAQFREGSPLWDVYPNGYDCGDECIINFLYADVMEDHPDLYPDAEDPGAEAMMDAVSGSVGLDIRGYVMIDMDGFSDFIDAMGGVDIDSGGWVPYRGPREDGTWGDVWLAPGEYTLSGDQALAYARSREFSSDYNRIQRQQCIQQAMISQFSPQTVLTKFTDLMQAGERLVETNLPRNQLGSFLDLAVDAQDHEPQRLVLGAPDFGEASDQFSTYPDFDQVHQRVEELIGQEEGGSGWFDWFGTGSAPLSAPLTAAASVGTALPASSLPVSRLAPAVPAASLESRDAPAEDEPNIEEDVPEPTQPDGSALTAQYLQQAQDAGETRILEEAAQGNYDCTPG</sequence>
<dbReference type="Proteomes" id="UP001251870">
    <property type="component" value="Unassembled WGS sequence"/>
</dbReference>
<accession>A0ABU2DQU2</accession>
<evidence type="ECO:0000313" key="5">
    <source>
        <dbReference type="EMBL" id="MDR8018877.1"/>
    </source>
</evidence>
<feature type="compositionally biased region" description="Polar residues" evidence="2">
    <location>
        <begin position="567"/>
        <end position="576"/>
    </location>
</feature>
<dbReference type="PANTHER" id="PTHR33392">
    <property type="entry name" value="POLYISOPRENYL-TEICHOIC ACID--PEPTIDOGLYCAN TEICHOIC ACID TRANSFERASE TAGU"/>
    <property type="match status" value="1"/>
</dbReference>
<feature type="transmembrane region" description="Helical" evidence="3">
    <location>
        <begin position="68"/>
        <end position="88"/>
    </location>
</feature>
<proteinExistence type="inferred from homology"/>
<comment type="similarity">
    <text evidence="1">Belongs to the LytR/CpsA/Psr (LCP) family.</text>
</comment>
<dbReference type="PANTHER" id="PTHR33392:SF6">
    <property type="entry name" value="POLYISOPRENYL-TEICHOIC ACID--PEPTIDOGLYCAN TEICHOIC ACID TRANSFERASE TAGU"/>
    <property type="match status" value="1"/>
</dbReference>
<dbReference type="Pfam" id="PF03816">
    <property type="entry name" value="LytR_cpsA_psr"/>
    <property type="match status" value="1"/>
</dbReference>
<dbReference type="InterPro" id="IPR050922">
    <property type="entry name" value="LytR/CpsA/Psr_CW_biosynth"/>
</dbReference>
<organism evidence="5 6">
    <name type="scientific">Nesterenkonia aerolata</name>
    <dbReference type="NCBI Taxonomy" id="3074079"/>
    <lineage>
        <taxon>Bacteria</taxon>
        <taxon>Bacillati</taxon>
        <taxon>Actinomycetota</taxon>
        <taxon>Actinomycetes</taxon>
        <taxon>Micrococcales</taxon>
        <taxon>Micrococcaceae</taxon>
        <taxon>Nesterenkonia</taxon>
    </lineage>
</organism>
<name>A0ABU2DQU2_9MICC</name>
<feature type="compositionally biased region" description="Acidic residues" evidence="2">
    <location>
        <begin position="546"/>
        <end position="557"/>
    </location>
</feature>
<evidence type="ECO:0000313" key="6">
    <source>
        <dbReference type="Proteomes" id="UP001251870"/>
    </source>
</evidence>
<keyword evidence="3" id="KW-0812">Transmembrane</keyword>